<feature type="coiled-coil region" evidence="1">
    <location>
        <begin position="8"/>
        <end position="35"/>
    </location>
</feature>
<organism evidence="2 3">
    <name type="scientific">Micromonospora viridifaciens</name>
    <dbReference type="NCBI Taxonomy" id="1881"/>
    <lineage>
        <taxon>Bacteria</taxon>
        <taxon>Bacillati</taxon>
        <taxon>Actinomycetota</taxon>
        <taxon>Actinomycetes</taxon>
        <taxon>Micromonosporales</taxon>
        <taxon>Micromonosporaceae</taxon>
        <taxon>Micromonospora</taxon>
    </lineage>
</organism>
<accession>A0A1C4Z8G2</accession>
<evidence type="ECO:0000313" key="2">
    <source>
        <dbReference type="EMBL" id="SCF29157.1"/>
    </source>
</evidence>
<dbReference type="SUPFAM" id="SSF140453">
    <property type="entry name" value="EsxAB dimer-like"/>
    <property type="match status" value="1"/>
</dbReference>
<keyword evidence="3" id="KW-1185">Reference proteome</keyword>
<evidence type="ECO:0008006" key="4">
    <source>
        <dbReference type="Google" id="ProtNLM"/>
    </source>
</evidence>
<dbReference type="AlphaFoldDB" id="A0A1C4Z8G2"/>
<gene>
    <name evidence="2" type="ORF">GA0074695_5225</name>
</gene>
<evidence type="ECO:0000313" key="3">
    <source>
        <dbReference type="Proteomes" id="UP000198242"/>
    </source>
</evidence>
<dbReference type="EMBL" id="LT607411">
    <property type="protein sequence ID" value="SCF29157.1"/>
    <property type="molecule type" value="Genomic_DNA"/>
</dbReference>
<keyword evidence="1" id="KW-0175">Coiled coil</keyword>
<evidence type="ECO:0000256" key="1">
    <source>
        <dbReference type="SAM" id="Coils"/>
    </source>
</evidence>
<name>A0A1C4Z8G2_MICVI</name>
<protein>
    <recommendedName>
        <fullName evidence="4">PE family protein</fullName>
    </recommendedName>
</protein>
<reference evidence="3" key="1">
    <citation type="submission" date="2016-06" db="EMBL/GenBank/DDBJ databases">
        <authorList>
            <person name="Varghese N."/>
            <person name="Submissions Spin"/>
        </authorList>
    </citation>
    <scope>NUCLEOTIDE SEQUENCE [LARGE SCALE GENOMIC DNA]</scope>
    <source>
        <strain evidence="3">DSM 43909</strain>
    </source>
</reference>
<proteinExistence type="predicted"/>
<dbReference type="RefSeq" id="WP_089008597.1">
    <property type="nucleotide sequence ID" value="NZ_LT607411.1"/>
</dbReference>
<dbReference type="OrthoDB" id="3627085at2"/>
<sequence>MDPLDVDVDSLRQGADELERAKEAVRETFEGFQAMVADYADAFGGDEIGMLLGVAHQACVDAAKECFSTNVTELESYVEGLHEMAERFQRVEEAAAASFQRIFGSLGG</sequence>
<dbReference type="Proteomes" id="UP000198242">
    <property type="component" value="Chromosome I"/>
</dbReference>
<dbReference type="InterPro" id="IPR036689">
    <property type="entry name" value="ESAT-6-like_sf"/>
</dbReference>
<dbReference type="Gene3D" id="1.10.287.1060">
    <property type="entry name" value="ESAT-6-like"/>
    <property type="match status" value="1"/>
</dbReference>